<reference evidence="7 8" key="1">
    <citation type="submission" date="2019-06" db="EMBL/GenBank/DDBJ databases">
        <title>Sorghum-associated microbial communities from plants grown in Nebraska, USA.</title>
        <authorList>
            <person name="Schachtman D."/>
        </authorList>
    </citation>
    <scope>NUCLEOTIDE SEQUENCE [LARGE SCALE GENOMIC DNA]</scope>
    <source>
        <strain evidence="7 8">110</strain>
    </source>
</reference>
<feature type="transmembrane region" description="Helical" evidence="6">
    <location>
        <begin position="12"/>
        <end position="29"/>
    </location>
</feature>
<evidence type="ECO:0000256" key="3">
    <source>
        <dbReference type="ARBA" id="ARBA00022692"/>
    </source>
</evidence>
<dbReference type="InterPro" id="IPR002797">
    <property type="entry name" value="Polysacc_synth"/>
</dbReference>
<feature type="transmembrane region" description="Helical" evidence="6">
    <location>
        <begin position="186"/>
        <end position="208"/>
    </location>
</feature>
<feature type="transmembrane region" description="Helical" evidence="6">
    <location>
        <begin position="436"/>
        <end position="457"/>
    </location>
</feature>
<dbReference type="EMBL" id="VFPD01000001">
    <property type="protein sequence ID" value="TQM20427.1"/>
    <property type="molecule type" value="Genomic_DNA"/>
</dbReference>
<keyword evidence="5 6" id="KW-0472">Membrane</keyword>
<feature type="transmembrane region" description="Helical" evidence="6">
    <location>
        <begin position="345"/>
        <end position="366"/>
    </location>
</feature>
<feature type="transmembrane region" description="Helical" evidence="6">
    <location>
        <begin position="378"/>
        <end position="397"/>
    </location>
</feature>
<evidence type="ECO:0000256" key="2">
    <source>
        <dbReference type="ARBA" id="ARBA00022475"/>
    </source>
</evidence>
<feature type="transmembrane region" description="Helical" evidence="6">
    <location>
        <begin position="122"/>
        <end position="145"/>
    </location>
</feature>
<keyword evidence="8" id="KW-1185">Reference proteome</keyword>
<dbReference type="Proteomes" id="UP000316437">
    <property type="component" value="Unassembled WGS sequence"/>
</dbReference>
<sequence>MSSTKKIAKNTILLYIRMIINMGISLYTSRIILQKLGVEDFGIYNLVAGVVVLFSFLNNAMTSATQRFLNIELASNSKEKVNRVFCMSLNIHIIISVIVLILSETIGLWFLNYKLNIPVNRLNAANFVFQFSIITTIINIIRIPFNATILANERMSFYAYLGIAETVLKLAIVFLLSLFVDYDQLIIYSFLLLLVNLIVNVIYKIYCFTNFKEETAYHYFSDKKLFRELLSFSGWSLFGQVAVLSSTQGLNMIMNIFIGVTVNAALGIANQVNSVLYSFVSNMQVAFNPQITQSYASNDLETHKKLVLNTSKYSVFLFLVLSIPILLHTEFILKLWLGVNLPQYLVSFTQIVIIGSIINAIVGPFWMSANAIGNIRNYQLGVSLILLLNLPLAYIFLKLGFSPVYIMSLNVILNLCTFVFRFLYVNHKLKYDLPDVLLYLKQTFLVIFSCFILVWLIKKVHFNSYFFAISSTIGAEIILFVLIILIGIKREEYLQVKKKIIKKIGNKYGFI</sequence>
<keyword evidence="4 6" id="KW-1133">Transmembrane helix</keyword>
<accession>A0A543EFR1</accession>
<dbReference type="AlphaFoldDB" id="A0A543EFR1"/>
<comment type="caution">
    <text evidence="7">The sequence shown here is derived from an EMBL/GenBank/DDBJ whole genome shotgun (WGS) entry which is preliminary data.</text>
</comment>
<feature type="transmembrane region" description="Helical" evidence="6">
    <location>
        <begin position="157"/>
        <end position="180"/>
    </location>
</feature>
<dbReference type="GO" id="GO:0005886">
    <property type="term" value="C:plasma membrane"/>
    <property type="evidence" value="ECO:0007669"/>
    <property type="project" value="UniProtKB-SubCell"/>
</dbReference>
<evidence type="ECO:0000256" key="1">
    <source>
        <dbReference type="ARBA" id="ARBA00004651"/>
    </source>
</evidence>
<name>A0A543EFR1_9FLAO</name>
<protein>
    <submittedName>
        <fullName evidence="7">Na+-driven multidrug efflux pump</fullName>
    </submittedName>
</protein>
<feature type="transmembrane region" description="Helical" evidence="6">
    <location>
        <begin position="252"/>
        <end position="269"/>
    </location>
</feature>
<feature type="transmembrane region" description="Helical" evidence="6">
    <location>
        <begin position="313"/>
        <end position="333"/>
    </location>
</feature>
<comment type="subcellular location">
    <subcellularLocation>
        <location evidence="1">Cell membrane</location>
        <topology evidence="1">Multi-pass membrane protein</topology>
    </subcellularLocation>
</comment>
<evidence type="ECO:0000313" key="7">
    <source>
        <dbReference type="EMBL" id="TQM20427.1"/>
    </source>
</evidence>
<dbReference type="PANTHER" id="PTHR30250:SF26">
    <property type="entry name" value="PSMA PROTEIN"/>
    <property type="match status" value="1"/>
</dbReference>
<keyword evidence="3 6" id="KW-0812">Transmembrane</keyword>
<organism evidence="7 8">
    <name type="scientific">Chryseobacterium aquifrigidense</name>
    <dbReference type="NCBI Taxonomy" id="558021"/>
    <lineage>
        <taxon>Bacteria</taxon>
        <taxon>Pseudomonadati</taxon>
        <taxon>Bacteroidota</taxon>
        <taxon>Flavobacteriia</taxon>
        <taxon>Flavobacteriales</taxon>
        <taxon>Weeksellaceae</taxon>
        <taxon>Chryseobacterium group</taxon>
        <taxon>Chryseobacterium</taxon>
    </lineage>
</organism>
<dbReference type="Pfam" id="PF01943">
    <property type="entry name" value="Polysacc_synt"/>
    <property type="match status" value="1"/>
</dbReference>
<feature type="transmembrane region" description="Helical" evidence="6">
    <location>
        <begin position="229"/>
        <end position="246"/>
    </location>
</feature>
<proteinExistence type="predicted"/>
<feature type="transmembrane region" description="Helical" evidence="6">
    <location>
        <begin position="463"/>
        <end position="488"/>
    </location>
</feature>
<keyword evidence="2" id="KW-1003">Cell membrane</keyword>
<feature type="transmembrane region" description="Helical" evidence="6">
    <location>
        <begin position="41"/>
        <end position="60"/>
    </location>
</feature>
<dbReference type="PANTHER" id="PTHR30250">
    <property type="entry name" value="PST FAMILY PREDICTED COLANIC ACID TRANSPORTER"/>
    <property type="match status" value="1"/>
</dbReference>
<dbReference type="InterPro" id="IPR050833">
    <property type="entry name" value="Poly_Biosynth_Transport"/>
</dbReference>
<evidence type="ECO:0000256" key="5">
    <source>
        <dbReference type="ARBA" id="ARBA00023136"/>
    </source>
</evidence>
<dbReference type="RefSeq" id="WP_047433026.1">
    <property type="nucleotide sequence ID" value="NZ_VFPD01000001.1"/>
</dbReference>
<feature type="transmembrane region" description="Helical" evidence="6">
    <location>
        <begin position="81"/>
        <end position="102"/>
    </location>
</feature>
<evidence type="ECO:0000256" key="6">
    <source>
        <dbReference type="SAM" id="Phobius"/>
    </source>
</evidence>
<evidence type="ECO:0000313" key="8">
    <source>
        <dbReference type="Proteomes" id="UP000316437"/>
    </source>
</evidence>
<feature type="transmembrane region" description="Helical" evidence="6">
    <location>
        <begin position="403"/>
        <end position="424"/>
    </location>
</feature>
<gene>
    <name evidence="7" type="ORF">FB551_0096</name>
</gene>
<evidence type="ECO:0000256" key="4">
    <source>
        <dbReference type="ARBA" id="ARBA00022989"/>
    </source>
</evidence>